<dbReference type="OrthoDB" id="1081937at2"/>
<keyword evidence="2" id="KW-1185">Reference proteome</keyword>
<accession>A0A4P7VSK7</accession>
<dbReference type="AlphaFoldDB" id="A0A4P7VSK7"/>
<dbReference type="Proteomes" id="UP000297031">
    <property type="component" value="Plasmid pTAA-4-1"/>
</dbReference>
<dbReference type="EMBL" id="CP039394">
    <property type="protein sequence ID" value="QCD37205.1"/>
    <property type="molecule type" value="Genomic_DNA"/>
</dbReference>
<evidence type="ECO:0000313" key="1">
    <source>
        <dbReference type="EMBL" id="QCD37205.1"/>
    </source>
</evidence>
<keyword evidence="1" id="KW-0614">Plasmid</keyword>
<sequence length="127" mass="15024">MTKKEFEERTGYTIPEDRYKEIEAMYLEAGEGIDKDAFCKDFKHHSDSVLLYRYYQQSTNLKEKLDDLRAERLETARLLIKEAADIDSATLRNQAIKLLGHKTYLREKIKLGIEFDAYDYELVTEFL</sequence>
<dbReference type="RefSeq" id="WP_135472920.1">
    <property type="nucleotide sequence ID" value="NZ_CP039394.1"/>
</dbReference>
<dbReference type="GeneID" id="82151232"/>
<gene>
    <name evidence="1" type="ORF">E7746_14805</name>
</gene>
<evidence type="ECO:0000313" key="2">
    <source>
        <dbReference type="Proteomes" id="UP000297031"/>
    </source>
</evidence>
<reference evidence="1 2" key="1">
    <citation type="submission" date="2019-02" db="EMBL/GenBank/DDBJ databases">
        <title>Isolation and identification of novel species under the genus Muribaculum.</title>
        <authorList>
            <person name="Miyake S."/>
            <person name="Ding Y."/>
            <person name="Low A."/>
            <person name="Soh M."/>
            <person name="Seedorf H."/>
        </authorList>
    </citation>
    <scope>NUCLEOTIDE SEQUENCE [LARGE SCALE GENOMIC DNA]</scope>
    <source>
        <strain evidence="1 2">TLL-A4</strain>
        <plasmid evidence="2">ptaa-4-1</plasmid>
    </source>
</reference>
<name>A0A4P7VSK7_9BACT</name>
<organism evidence="1 2">
    <name type="scientific">Muribaculum gordoncarteri</name>
    <dbReference type="NCBI Taxonomy" id="2530390"/>
    <lineage>
        <taxon>Bacteria</taxon>
        <taxon>Pseudomonadati</taxon>
        <taxon>Bacteroidota</taxon>
        <taxon>Bacteroidia</taxon>
        <taxon>Bacteroidales</taxon>
        <taxon>Muribaculaceae</taxon>
        <taxon>Muribaculum</taxon>
    </lineage>
</organism>
<protein>
    <submittedName>
        <fullName evidence="1">Uncharacterized protein</fullName>
    </submittedName>
</protein>
<geneLocation type="plasmid" evidence="2">
    <name>ptaa-4-1</name>
</geneLocation>
<proteinExistence type="predicted"/>
<dbReference type="KEGG" id="mgod:E7746_14805"/>